<keyword evidence="2" id="KW-0169">Cobalamin biosynthesis</keyword>
<dbReference type="OrthoDB" id="9780707at2"/>
<dbReference type="EMBL" id="CP025746">
    <property type="protein sequence ID" value="QAA35225.1"/>
    <property type="molecule type" value="Genomic_DNA"/>
</dbReference>
<reference evidence="7 8" key="1">
    <citation type="submission" date="2018-01" db="EMBL/GenBank/DDBJ databases">
        <title>Genome Sequencing and Assembly of Anaerobacter polyendosporus strain CT4.</title>
        <authorList>
            <person name="Tachaapaikoon C."/>
            <person name="Sutheeworapong S."/>
            <person name="Jenjaroenpun P."/>
            <person name="Wongsurawat T."/>
            <person name="Nookeaw I."/>
            <person name="Cheawchanlertfa P."/>
            <person name="Kosugi A."/>
            <person name="Cheevadhanarak S."/>
            <person name="Ratanakhanokchai K."/>
        </authorList>
    </citation>
    <scope>NUCLEOTIDE SEQUENCE [LARGE SCALE GENOMIC DNA]</scope>
    <source>
        <strain evidence="7 8">CT4</strain>
    </source>
</reference>
<keyword evidence="3 7" id="KW-0489">Methyltransferase</keyword>
<protein>
    <submittedName>
        <fullName evidence="7">Precorrin-6y C5,15-methyltransferase (Decarboxylating) subunit CbiE</fullName>
    </submittedName>
</protein>
<dbReference type="SUPFAM" id="SSF53790">
    <property type="entry name" value="Tetrapyrrole methylase"/>
    <property type="match status" value="1"/>
</dbReference>
<dbReference type="CDD" id="cd11644">
    <property type="entry name" value="Precorrin-6Y-MT"/>
    <property type="match status" value="1"/>
</dbReference>
<dbReference type="InterPro" id="IPR000878">
    <property type="entry name" value="4pyrrol_Mease"/>
</dbReference>
<dbReference type="GO" id="GO:0009236">
    <property type="term" value="P:cobalamin biosynthetic process"/>
    <property type="evidence" value="ECO:0007669"/>
    <property type="project" value="UniProtKB-UniPathway"/>
</dbReference>
<evidence type="ECO:0000256" key="5">
    <source>
        <dbReference type="ARBA" id="ARBA00022691"/>
    </source>
</evidence>
<dbReference type="PANTHER" id="PTHR43182">
    <property type="entry name" value="COBALT-PRECORRIN-6B C(15)-METHYLTRANSFERASE (DECARBOXYLATING)"/>
    <property type="match status" value="1"/>
</dbReference>
<keyword evidence="8" id="KW-1185">Reference proteome</keyword>
<evidence type="ECO:0000313" key="7">
    <source>
        <dbReference type="EMBL" id="QAA35225.1"/>
    </source>
</evidence>
<dbReference type="InterPro" id="IPR012818">
    <property type="entry name" value="CbiE"/>
</dbReference>
<dbReference type="Gene3D" id="3.40.1010.10">
    <property type="entry name" value="Cobalt-precorrin-4 Transmethylase, Domain 1"/>
    <property type="match status" value="1"/>
</dbReference>
<organism evidence="7 8">
    <name type="scientific">Clostridium manihotivorum</name>
    <dbReference type="NCBI Taxonomy" id="2320868"/>
    <lineage>
        <taxon>Bacteria</taxon>
        <taxon>Bacillati</taxon>
        <taxon>Bacillota</taxon>
        <taxon>Clostridia</taxon>
        <taxon>Eubacteriales</taxon>
        <taxon>Clostridiaceae</taxon>
        <taxon>Clostridium</taxon>
    </lineage>
</organism>
<evidence type="ECO:0000256" key="4">
    <source>
        <dbReference type="ARBA" id="ARBA00022679"/>
    </source>
</evidence>
<dbReference type="GO" id="GO:0008276">
    <property type="term" value="F:protein methyltransferase activity"/>
    <property type="evidence" value="ECO:0007669"/>
    <property type="project" value="InterPro"/>
</dbReference>
<name>A0A410E1M5_9CLOT</name>
<dbReference type="AlphaFoldDB" id="A0A410E1M5"/>
<dbReference type="NCBIfam" id="TIGR02467">
    <property type="entry name" value="CbiE"/>
    <property type="match status" value="1"/>
</dbReference>
<dbReference type="Proteomes" id="UP000286268">
    <property type="component" value="Chromosome"/>
</dbReference>
<dbReference type="Gene3D" id="3.30.950.10">
    <property type="entry name" value="Methyltransferase, Cobalt-precorrin-4 Transmethylase, Domain 2"/>
    <property type="match status" value="1"/>
</dbReference>
<gene>
    <name evidence="7" type="primary">cbiE</name>
    <name evidence="7" type="ORF">C1I91_04645</name>
</gene>
<dbReference type="KEGG" id="cmah:C1I91_04645"/>
<keyword evidence="5" id="KW-0949">S-adenosyl-L-methionine</keyword>
<evidence type="ECO:0000256" key="1">
    <source>
        <dbReference type="ARBA" id="ARBA00004953"/>
    </source>
</evidence>
<proteinExistence type="predicted"/>
<dbReference type="InterPro" id="IPR050714">
    <property type="entry name" value="Cobalamin_biosynth_MTase"/>
</dbReference>
<dbReference type="InterPro" id="IPR035996">
    <property type="entry name" value="4pyrrol_Methylase_sf"/>
</dbReference>
<evidence type="ECO:0000313" key="8">
    <source>
        <dbReference type="Proteomes" id="UP000286268"/>
    </source>
</evidence>
<dbReference type="InterPro" id="IPR014777">
    <property type="entry name" value="4pyrrole_Mease_sub1"/>
</dbReference>
<sequence>MLYIVGIGPGSREYILPKAMGTLEASDLILGFARALESISEVKTDIIAVKELKDIINIANENKDINVSVIASGDPGFYGISNYIRSKYEGPIEVIPGISSFQYFMAKLNKSWQNSYLGSLHGREESFLEEVKSNKLSVWLTDKKNCPEALCRKLYEEDIKVKVYVGENLSYEDEVISSGDPEQLMNKAYSELSVVVIENEIY</sequence>
<dbReference type="GO" id="GO:0032259">
    <property type="term" value="P:methylation"/>
    <property type="evidence" value="ECO:0007669"/>
    <property type="project" value="UniProtKB-KW"/>
</dbReference>
<dbReference type="PANTHER" id="PTHR43182:SF1">
    <property type="entry name" value="COBALT-PRECORRIN-7 C(5)-METHYLTRANSFERASE"/>
    <property type="match status" value="1"/>
</dbReference>
<comment type="pathway">
    <text evidence="1">Cofactor biosynthesis; adenosylcobalamin biosynthesis.</text>
</comment>
<accession>A0A410E1M5</accession>
<feature type="domain" description="Tetrapyrrole methylase" evidence="6">
    <location>
        <begin position="1"/>
        <end position="178"/>
    </location>
</feature>
<dbReference type="InterPro" id="IPR014776">
    <property type="entry name" value="4pyrrole_Mease_sub2"/>
</dbReference>
<evidence type="ECO:0000256" key="3">
    <source>
        <dbReference type="ARBA" id="ARBA00022603"/>
    </source>
</evidence>
<dbReference type="Pfam" id="PF00590">
    <property type="entry name" value="TP_methylase"/>
    <property type="match status" value="1"/>
</dbReference>
<evidence type="ECO:0000259" key="6">
    <source>
        <dbReference type="Pfam" id="PF00590"/>
    </source>
</evidence>
<evidence type="ECO:0000256" key="2">
    <source>
        <dbReference type="ARBA" id="ARBA00022573"/>
    </source>
</evidence>
<keyword evidence="4 7" id="KW-0808">Transferase</keyword>
<dbReference type="UniPathway" id="UPA00148"/>